<dbReference type="Gene3D" id="3.40.50.1820">
    <property type="entry name" value="alpha/beta hydrolase"/>
    <property type="match status" value="1"/>
</dbReference>
<protein>
    <recommendedName>
        <fullName evidence="2">Phospholipase/carboxylesterase/thioesterase domain-containing protein</fullName>
    </recommendedName>
</protein>
<dbReference type="InterPro" id="IPR003140">
    <property type="entry name" value="PLipase/COase/thioEstase"/>
</dbReference>
<dbReference type="GO" id="GO:0008474">
    <property type="term" value="F:palmitoyl-(protein) hydrolase activity"/>
    <property type="evidence" value="ECO:0007669"/>
    <property type="project" value="TreeGrafter"/>
</dbReference>
<dbReference type="Gramene" id="TVU16516">
    <property type="protein sequence ID" value="TVU16516"/>
    <property type="gene ID" value="EJB05_40085"/>
</dbReference>
<dbReference type="OrthoDB" id="2418081at2759"/>
<organism evidence="3 4">
    <name type="scientific">Eragrostis curvula</name>
    <name type="common">weeping love grass</name>
    <dbReference type="NCBI Taxonomy" id="38414"/>
    <lineage>
        <taxon>Eukaryota</taxon>
        <taxon>Viridiplantae</taxon>
        <taxon>Streptophyta</taxon>
        <taxon>Embryophyta</taxon>
        <taxon>Tracheophyta</taxon>
        <taxon>Spermatophyta</taxon>
        <taxon>Magnoliopsida</taxon>
        <taxon>Liliopsida</taxon>
        <taxon>Poales</taxon>
        <taxon>Poaceae</taxon>
        <taxon>PACMAD clade</taxon>
        <taxon>Chloridoideae</taxon>
        <taxon>Eragrostideae</taxon>
        <taxon>Eragrostidinae</taxon>
        <taxon>Eragrostis</taxon>
    </lineage>
</organism>
<dbReference type="EMBL" id="RWGY01000031">
    <property type="protein sequence ID" value="TVU16516.1"/>
    <property type="molecule type" value="Genomic_DNA"/>
</dbReference>
<dbReference type="GO" id="GO:0005737">
    <property type="term" value="C:cytoplasm"/>
    <property type="evidence" value="ECO:0007669"/>
    <property type="project" value="TreeGrafter"/>
</dbReference>
<dbReference type="GO" id="GO:0052689">
    <property type="term" value="F:carboxylic ester hydrolase activity"/>
    <property type="evidence" value="ECO:0007669"/>
    <property type="project" value="TreeGrafter"/>
</dbReference>
<feature type="domain" description="Phospholipase/carboxylesterase/thioesterase" evidence="2">
    <location>
        <begin position="11"/>
        <end position="117"/>
    </location>
</feature>
<name>A0A5J9TYU6_9POAL</name>
<dbReference type="InterPro" id="IPR029058">
    <property type="entry name" value="AB_hydrolase_fold"/>
</dbReference>
<feature type="non-terminal residue" evidence="3">
    <location>
        <position position="1"/>
    </location>
</feature>
<dbReference type="AlphaFoldDB" id="A0A5J9TYU6"/>
<comment type="caution">
    <text evidence="3">The sequence shown here is derived from an EMBL/GenBank/DDBJ whole genome shotgun (WGS) entry which is preliminary data.</text>
</comment>
<comment type="similarity">
    <text evidence="1">Belongs to the AB hydrolase superfamily. AB hydrolase 2 family.</text>
</comment>
<evidence type="ECO:0000256" key="1">
    <source>
        <dbReference type="ARBA" id="ARBA00006499"/>
    </source>
</evidence>
<dbReference type="PANTHER" id="PTHR10655:SF30">
    <property type="entry name" value="CARBOXYLESTERASE OS04G0669600-RELATED"/>
    <property type="match status" value="1"/>
</dbReference>
<dbReference type="SUPFAM" id="SSF53474">
    <property type="entry name" value="alpha/beta-Hydrolases"/>
    <property type="match status" value="1"/>
</dbReference>
<proteinExistence type="inferred from homology"/>
<dbReference type="InterPro" id="IPR050565">
    <property type="entry name" value="LYPA1-2/EST-like"/>
</dbReference>
<accession>A0A5J9TYU6</accession>
<sequence length="151" mass="16192">MGRDAICGEVNAWFGISEVPITAKSVRDEREVLKAVEHVHELLDKEVAAGTDPSNIFVCGLSQGGALAIASVLLYPKTLGGCVVFSGSIPLNKTFAETVSSEARKAYPTLGHSLVDEELKYLQQWINGRLGISEGTETARPSSSSHHKDPE</sequence>
<reference evidence="3 4" key="1">
    <citation type="journal article" date="2019" name="Sci. Rep.">
        <title>A high-quality genome of Eragrostis curvula grass provides insights into Poaceae evolution and supports new strategies to enhance forage quality.</title>
        <authorList>
            <person name="Carballo J."/>
            <person name="Santos B.A.C.M."/>
            <person name="Zappacosta D."/>
            <person name="Garbus I."/>
            <person name="Selva J.P."/>
            <person name="Gallo C.A."/>
            <person name="Diaz A."/>
            <person name="Albertini E."/>
            <person name="Caccamo M."/>
            <person name="Echenique V."/>
        </authorList>
    </citation>
    <scope>NUCLEOTIDE SEQUENCE [LARGE SCALE GENOMIC DNA]</scope>
    <source>
        <strain evidence="4">cv. Victoria</strain>
        <tissue evidence="3">Leaf</tissue>
    </source>
</reference>
<dbReference type="Pfam" id="PF02230">
    <property type="entry name" value="Abhydrolase_2"/>
    <property type="match status" value="1"/>
</dbReference>
<evidence type="ECO:0000313" key="3">
    <source>
        <dbReference type="EMBL" id="TVU16516.1"/>
    </source>
</evidence>
<dbReference type="Proteomes" id="UP000324897">
    <property type="component" value="Unassembled WGS sequence"/>
</dbReference>
<gene>
    <name evidence="3" type="ORF">EJB05_40085</name>
</gene>
<dbReference type="PANTHER" id="PTHR10655">
    <property type="entry name" value="LYSOPHOSPHOLIPASE-RELATED"/>
    <property type="match status" value="1"/>
</dbReference>
<evidence type="ECO:0000313" key="4">
    <source>
        <dbReference type="Proteomes" id="UP000324897"/>
    </source>
</evidence>
<keyword evidence="4" id="KW-1185">Reference proteome</keyword>
<evidence type="ECO:0000259" key="2">
    <source>
        <dbReference type="Pfam" id="PF02230"/>
    </source>
</evidence>